<dbReference type="EMBL" id="CM046110">
    <property type="protein sequence ID" value="KAI8422549.1"/>
    <property type="molecule type" value="Genomic_DNA"/>
</dbReference>
<proteinExistence type="predicted"/>
<name>A0ACC0JET0_CHOFU</name>
<dbReference type="Proteomes" id="UP001064048">
    <property type="component" value="Chromosome 10"/>
</dbReference>
<accession>A0ACC0JET0</accession>
<evidence type="ECO:0000313" key="1">
    <source>
        <dbReference type="EMBL" id="KAI8422549.1"/>
    </source>
</evidence>
<organism evidence="1 2">
    <name type="scientific">Choristoneura fumiferana</name>
    <name type="common">Spruce budworm moth</name>
    <name type="synonym">Archips fumiferana</name>
    <dbReference type="NCBI Taxonomy" id="7141"/>
    <lineage>
        <taxon>Eukaryota</taxon>
        <taxon>Metazoa</taxon>
        <taxon>Ecdysozoa</taxon>
        <taxon>Arthropoda</taxon>
        <taxon>Hexapoda</taxon>
        <taxon>Insecta</taxon>
        <taxon>Pterygota</taxon>
        <taxon>Neoptera</taxon>
        <taxon>Endopterygota</taxon>
        <taxon>Lepidoptera</taxon>
        <taxon>Glossata</taxon>
        <taxon>Ditrysia</taxon>
        <taxon>Tortricoidea</taxon>
        <taxon>Tortricidae</taxon>
        <taxon>Tortricinae</taxon>
        <taxon>Choristoneura</taxon>
    </lineage>
</organism>
<sequence length="832" mass="92636">MTSDVEVVVNRALGRAHLSHLPQRPPVNLSFQDLTYTVQNGRSSKLILRGITGEFQSGQLTAILGPSGAGKSTLTFLGRVTGAGGQICTNSEPRDLRQFRKLSRYIMQEDLLQPLITLVIKMTVPKADMIHNIKKSQSQGHNIQAAARLFAEFDHVYVVADGRCAYQGTSAGVVPFLKELQLICPTTYNPADFVIEVSSGEYGFHVDRMVAAVDNGRNQRWRDYAVEDLVEEEVEIEQLNAGGVEEHCYKYGTTPCEQFCILLRRMLLQNVRNRGYLHLRVCLYLFLGFLIGALFSQMGYDASKAMFNFGFCYACVIAMFYIPMMPVLLAFPSEVQLVKREYFNRWYGLKPYYAALVVSRTPATIFFSLIYISITYPLTSQPMELPRILMFTTICLVTALISESMGTVISATLSVVVSRTIRDGAMSVTKGGRRIPTPMPPPRDAHNHNNRSAPRLVGSDASYKYSPYEMEALNAVKSSAPKMDRNGYFFYVASTAKKKKISLMQPKPPRVAFVDKRRPGVAERIDCEPVRAVTVSVAPDATENRRVDPMTQRGPSPAPRARLYTQLESYQPRYHTIRESSDKRVDSECRRRKKDQRITGQPQAVLSSGSPHRQRRREEDAGSASGFCAALHKAPPPPPPALLRRLGVKEPTGVGKPAKSFHLRHSLRYDLIMVPAQTFSLDKRKKQVSLCENVTGAAAPPEDRKVGVAAPKMFAFDAIFSQDDSQTEICSSALTDVIHAVINGTDGCLFCFGHAGLDTEQSPGVYLRDDPLFGTHLQNQSELRVHSAEKAAFYLDAALATRGTREEGKDSHLLYTLHVYQYSLPEAGVAYI</sequence>
<reference evidence="1 2" key="1">
    <citation type="journal article" date="2022" name="Genome Biol. Evol.">
        <title>The Spruce Budworm Genome: Reconstructing the Evolutionary History of Antifreeze Proteins.</title>
        <authorList>
            <person name="Beliveau C."/>
            <person name="Gagne P."/>
            <person name="Picq S."/>
            <person name="Vernygora O."/>
            <person name="Keeling C.I."/>
            <person name="Pinkney K."/>
            <person name="Doucet D."/>
            <person name="Wen F."/>
            <person name="Johnston J.S."/>
            <person name="Maaroufi H."/>
            <person name="Boyle B."/>
            <person name="Laroche J."/>
            <person name="Dewar K."/>
            <person name="Juretic N."/>
            <person name="Blackburn G."/>
            <person name="Nisole A."/>
            <person name="Brunet B."/>
            <person name="Brandao M."/>
            <person name="Lumley L."/>
            <person name="Duan J."/>
            <person name="Quan G."/>
            <person name="Lucarotti C.J."/>
            <person name="Roe A.D."/>
            <person name="Sperling F.A.H."/>
            <person name="Levesque R.C."/>
            <person name="Cusson M."/>
        </authorList>
    </citation>
    <scope>NUCLEOTIDE SEQUENCE [LARGE SCALE GENOMIC DNA]</scope>
    <source>
        <strain evidence="1">Glfc:IPQL:Cfum</strain>
    </source>
</reference>
<comment type="caution">
    <text evidence="1">The sequence shown here is derived from an EMBL/GenBank/DDBJ whole genome shotgun (WGS) entry which is preliminary data.</text>
</comment>
<evidence type="ECO:0000313" key="2">
    <source>
        <dbReference type="Proteomes" id="UP001064048"/>
    </source>
</evidence>
<gene>
    <name evidence="1" type="ORF">MSG28_006351</name>
</gene>
<protein>
    <submittedName>
        <fullName evidence="1">Uncharacterized protein</fullName>
    </submittedName>
</protein>
<keyword evidence="2" id="KW-1185">Reference proteome</keyword>